<dbReference type="PANTHER" id="PTHR21272:SF3">
    <property type="entry name" value="CATABOLIC 3-DEHYDROQUINASE"/>
    <property type="match status" value="1"/>
</dbReference>
<evidence type="ECO:0000256" key="3">
    <source>
        <dbReference type="ARBA" id="ARBA00011037"/>
    </source>
</evidence>
<dbReference type="GO" id="GO:0009423">
    <property type="term" value="P:chorismate biosynthetic process"/>
    <property type="evidence" value="ECO:0007669"/>
    <property type="project" value="UniProtKB-UniRule"/>
</dbReference>
<reference evidence="13" key="1">
    <citation type="submission" date="2017-09" db="EMBL/GenBank/DDBJ databases">
        <title>Depth-based differentiation of microbial function through sediment-hosted aquifers and enrichment of novel symbionts in the deep terrestrial subsurface.</title>
        <authorList>
            <person name="Probst A.J."/>
            <person name="Ladd B."/>
            <person name="Jarett J.K."/>
            <person name="Geller-Mcgrath D.E."/>
            <person name="Sieber C.M.K."/>
            <person name="Emerson J.B."/>
            <person name="Anantharaman K."/>
            <person name="Thomas B.C."/>
            <person name="Malmstrom R."/>
            <person name="Stieglmeier M."/>
            <person name="Klingl A."/>
            <person name="Woyke T."/>
            <person name="Ryan C.M."/>
            <person name="Banfield J.F."/>
        </authorList>
    </citation>
    <scope>NUCLEOTIDE SEQUENCE [LARGE SCALE GENOMIC DNA]</scope>
</reference>
<dbReference type="EMBL" id="PFNG01000214">
    <property type="protein sequence ID" value="PIZ36124.1"/>
    <property type="molecule type" value="Genomic_DNA"/>
</dbReference>
<evidence type="ECO:0000313" key="13">
    <source>
        <dbReference type="Proteomes" id="UP000230956"/>
    </source>
</evidence>
<dbReference type="PIRSF" id="PIRSF001399">
    <property type="entry name" value="DHquinase_II"/>
    <property type="match status" value="1"/>
</dbReference>
<dbReference type="GO" id="GO:0008652">
    <property type="term" value="P:amino acid biosynthetic process"/>
    <property type="evidence" value="ECO:0007669"/>
    <property type="project" value="UniProtKB-KW"/>
</dbReference>
<dbReference type="AlphaFoldDB" id="A0A2M7T639"/>
<dbReference type="UniPathway" id="UPA00053">
    <property type="reaction ID" value="UER00086"/>
</dbReference>
<feature type="active site" description="Proton acceptor" evidence="8 9">
    <location>
        <position position="23"/>
    </location>
</feature>
<dbReference type="RefSeq" id="WP_286678001.1">
    <property type="nucleotide sequence ID" value="NZ_MNXI01000052.1"/>
</dbReference>
<dbReference type="CDD" id="cd00466">
    <property type="entry name" value="DHQase_II"/>
    <property type="match status" value="1"/>
</dbReference>
<comment type="function">
    <text evidence="8">Catalyzes a trans-dehydration via an enolate intermediate.</text>
</comment>
<gene>
    <name evidence="8 12" type="primary">aroQ</name>
    <name evidence="12" type="ORF">COY37_09250</name>
</gene>
<feature type="binding site" evidence="8 10">
    <location>
        <position position="74"/>
    </location>
    <ligand>
        <name>substrate</name>
    </ligand>
</feature>
<organism evidence="12 13">
    <name type="scientific">Candidatus Aquicultor secundus</name>
    <dbReference type="NCBI Taxonomy" id="1973895"/>
    <lineage>
        <taxon>Bacteria</taxon>
        <taxon>Bacillati</taxon>
        <taxon>Actinomycetota</taxon>
        <taxon>Candidatus Aquicultoria</taxon>
        <taxon>Candidatus Aquicultorales</taxon>
        <taxon>Candidatus Aquicultoraceae</taxon>
        <taxon>Candidatus Aquicultor</taxon>
    </lineage>
</organism>
<evidence type="ECO:0000256" key="1">
    <source>
        <dbReference type="ARBA" id="ARBA00001864"/>
    </source>
</evidence>
<evidence type="ECO:0000256" key="4">
    <source>
        <dbReference type="ARBA" id="ARBA00011193"/>
    </source>
</evidence>
<feature type="binding site" evidence="8 10">
    <location>
        <position position="111"/>
    </location>
    <ligand>
        <name>substrate</name>
    </ligand>
</feature>
<feature type="binding site" evidence="8 10">
    <location>
        <position position="87"/>
    </location>
    <ligand>
        <name>substrate</name>
    </ligand>
</feature>
<comment type="subunit">
    <text evidence="4 8">Homododecamer.</text>
</comment>
<evidence type="ECO:0000256" key="5">
    <source>
        <dbReference type="ARBA" id="ARBA00012060"/>
    </source>
</evidence>
<sequence>MGKILVIHGPNLNLLGKREEAVYGTVTLDEINGMIKDEAGNCGLDVEFYQSNYEGDIVDRIQTAAGRVDCIIINPAAFTHYSIAVRDALAAVKIPAVEVHLSNIHAREEFRHTSVTAPVAVGQIAGFGPQSYVLAVRAAVEIIKAAISE</sequence>
<dbReference type="GO" id="GO:0003855">
    <property type="term" value="F:3-dehydroquinate dehydratase activity"/>
    <property type="evidence" value="ECO:0007669"/>
    <property type="project" value="UniProtKB-UniRule"/>
</dbReference>
<dbReference type="InterPro" id="IPR001874">
    <property type="entry name" value="DHquinase_II"/>
</dbReference>
<dbReference type="Proteomes" id="UP000230956">
    <property type="component" value="Unassembled WGS sequence"/>
</dbReference>
<keyword evidence="8" id="KW-0028">Amino-acid biosynthesis</keyword>
<feature type="binding site" evidence="8 10">
    <location>
        <position position="80"/>
    </location>
    <ligand>
        <name>substrate</name>
    </ligand>
</feature>
<dbReference type="NCBIfam" id="NF003807">
    <property type="entry name" value="PRK05395.1-4"/>
    <property type="match status" value="1"/>
</dbReference>
<evidence type="ECO:0000256" key="2">
    <source>
        <dbReference type="ARBA" id="ARBA00004902"/>
    </source>
</evidence>
<keyword evidence="6 8" id="KW-0057">Aromatic amino acid biosynthesis</keyword>
<proteinExistence type="inferred from homology"/>
<dbReference type="GO" id="GO:0009073">
    <property type="term" value="P:aromatic amino acid family biosynthetic process"/>
    <property type="evidence" value="ECO:0007669"/>
    <property type="project" value="UniProtKB-KW"/>
</dbReference>
<dbReference type="NCBIfam" id="NF003806">
    <property type="entry name" value="PRK05395.1-3"/>
    <property type="match status" value="1"/>
</dbReference>
<evidence type="ECO:0000256" key="9">
    <source>
        <dbReference type="PIRSR" id="PIRSR001399-1"/>
    </source>
</evidence>
<dbReference type="PROSITE" id="PS01029">
    <property type="entry name" value="DEHYDROQUINASE_II"/>
    <property type="match status" value="1"/>
</dbReference>
<evidence type="ECO:0000256" key="7">
    <source>
        <dbReference type="ARBA" id="ARBA00023239"/>
    </source>
</evidence>
<dbReference type="PANTHER" id="PTHR21272">
    <property type="entry name" value="CATABOLIC 3-DEHYDROQUINASE"/>
    <property type="match status" value="1"/>
</dbReference>
<dbReference type="InterPro" id="IPR036441">
    <property type="entry name" value="DHquinase_II_sf"/>
</dbReference>
<dbReference type="EC" id="4.2.1.10" evidence="5 8"/>
<dbReference type="InterPro" id="IPR018509">
    <property type="entry name" value="DHquinase_II_CS"/>
</dbReference>
<evidence type="ECO:0000313" key="12">
    <source>
        <dbReference type="EMBL" id="PIZ36124.1"/>
    </source>
</evidence>
<keyword evidence="7 8" id="KW-0456">Lyase</keyword>
<dbReference type="Gene3D" id="3.40.50.9100">
    <property type="entry name" value="Dehydroquinase, class II"/>
    <property type="match status" value="1"/>
</dbReference>
<evidence type="ECO:0000256" key="8">
    <source>
        <dbReference type="HAMAP-Rule" id="MF_00169"/>
    </source>
</evidence>
<evidence type="ECO:0000256" key="11">
    <source>
        <dbReference type="PIRSR" id="PIRSR001399-3"/>
    </source>
</evidence>
<accession>A0A2M7T639</accession>
<feature type="active site" description="Proton donor" evidence="8 9">
    <location>
        <position position="100"/>
    </location>
</feature>
<name>A0A2M7T639_9ACTN</name>
<dbReference type="SUPFAM" id="SSF52304">
    <property type="entry name" value="Type II 3-dehydroquinate dehydratase"/>
    <property type="match status" value="1"/>
</dbReference>
<dbReference type="HAMAP" id="MF_00169">
    <property type="entry name" value="AroQ"/>
    <property type="match status" value="1"/>
</dbReference>
<comment type="catalytic activity">
    <reaction evidence="1 8">
        <text>3-dehydroquinate = 3-dehydroshikimate + H2O</text>
        <dbReference type="Rhea" id="RHEA:21096"/>
        <dbReference type="ChEBI" id="CHEBI:15377"/>
        <dbReference type="ChEBI" id="CHEBI:16630"/>
        <dbReference type="ChEBI" id="CHEBI:32364"/>
        <dbReference type="EC" id="4.2.1.10"/>
    </reaction>
</comment>
<dbReference type="NCBIfam" id="TIGR01088">
    <property type="entry name" value="aroQ"/>
    <property type="match status" value="1"/>
</dbReference>
<comment type="caution">
    <text evidence="12">The sequence shown here is derived from an EMBL/GenBank/DDBJ whole genome shotgun (WGS) entry which is preliminary data.</text>
</comment>
<dbReference type="GO" id="GO:0019631">
    <property type="term" value="P:quinate catabolic process"/>
    <property type="evidence" value="ECO:0007669"/>
    <property type="project" value="TreeGrafter"/>
</dbReference>
<protein>
    <recommendedName>
        <fullName evidence="5 8">3-dehydroquinate dehydratase</fullName>
        <shortName evidence="8">3-dehydroquinase</shortName>
        <ecNumber evidence="5 8">4.2.1.10</ecNumber>
    </recommendedName>
    <alternativeName>
        <fullName evidence="8">Type II DHQase</fullName>
    </alternativeName>
</protein>
<comment type="pathway">
    <text evidence="2 8">Metabolic intermediate biosynthesis; chorismate biosynthesis; chorismate from D-erythrose 4-phosphate and phosphoenolpyruvate: step 3/7.</text>
</comment>
<dbReference type="Pfam" id="PF01220">
    <property type="entry name" value="DHquinase_II"/>
    <property type="match status" value="1"/>
</dbReference>
<feature type="binding site" evidence="8 10">
    <location>
        <begin position="101"/>
        <end position="102"/>
    </location>
    <ligand>
        <name>substrate</name>
    </ligand>
</feature>
<dbReference type="NCBIfam" id="NF003805">
    <property type="entry name" value="PRK05395.1-2"/>
    <property type="match status" value="1"/>
</dbReference>
<comment type="similarity">
    <text evidence="3 8">Belongs to the type-II 3-dehydroquinase family.</text>
</comment>
<evidence type="ECO:0000256" key="10">
    <source>
        <dbReference type="PIRSR" id="PIRSR001399-2"/>
    </source>
</evidence>
<evidence type="ECO:0000256" key="6">
    <source>
        <dbReference type="ARBA" id="ARBA00023141"/>
    </source>
</evidence>
<feature type="site" description="Transition state stabilizer" evidence="8 11">
    <location>
        <position position="18"/>
    </location>
</feature>